<dbReference type="InterPro" id="IPR009939">
    <property type="entry name" value="Chitosanase_fungal"/>
</dbReference>
<feature type="chain" id="PRO_5021746716" evidence="8">
    <location>
        <begin position="27"/>
        <end position="379"/>
    </location>
</feature>
<evidence type="ECO:0000256" key="7">
    <source>
        <dbReference type="ARBA" id="ARBA00023326"/>
    </source>
</evidence>
<reference evidence="10 11" key="1">
    <citation type="submission" date="2019-06" db="EMBL/GenBank/DDBJ databases">
        <title>Sequencing the genomes of 1000 actinobacteria strains.</title>
        <authorList>
            <person name="Klenk H.-P."/>
        </authorList>
    </citation>
    <scope>NUCLEOTIDE SEQUENCE [LARGE SCALE GENOMIC DNA]</scope>
    <source>
        <strain evidence="10 11">DSM 45928</strain>
    </source>
</reference>
<dbReference type="RefSeq" id="WP_246100258.1">
    <property type="nucleotide sequence ID" value="NZ_JBHTGS010000002.1"/>
</dbReference>
<dbReference type="InterPro" id="IPR036366">
    <property type="entry name" value="PGBDSf"/>
</dbReference>
<dbReference type="InParanoid" id="A0A543B2K9"/>
<keyword evidence="5" id="KW-0119">Carbohydrate metabolism</keyword>
<gene>
    <name evidence="10" type="ORF">FB566_4578</name>
</gene>
<dbReference type="Pfam" id="PF01471">
    <property type="entry name" value="PG_binding_1"/>
    <property type="match status" value="2"/>
</dbReference>
<keyword evidence="2" id="KW-0964">Secreted</keyword>
<keyword evidence="3 8" id="KW-0732">Signal</keyword>
<dbReference type="PANTHER" id="PTHR42061:SF6">
    <property type="entry name" value="ENDO-CHITOSANASE"/>
    <property type="match status" value="1"/>
</dbReference>
<comment type="subcellular location">
    <subcellularLocation>
        <location evidence="1">Secreted</location>
    </subcellularLocation>
</comment>
<evidence type="ECO:0000313" key="10">
    <source>
        <dbReference type="EMBL" id="TQL78980.1"/>
    </source>
</evidence>
<dbReference type="GO" id="GO:0016977">
    <property type="term" value="F:chitosanase activity"/>
    <property type="evidence" value="ECO:0007669"/>
    <property type="project" value="InterPro"/>
</dbReference>
<evidence type="ECO:0000256" key="6">
    <source>
        <dbReference type="ARBA" id="ARBA00023295"/>
    </source>
</evidence>
<comment type="caution">
    <text evidence="10">The sequence shown here is derived from an EMBL/GenBank/DDBJ whole genome shotgun (WGS) entry which is preliminary data.</text>
</comment>
<evidence type="ECO:0000256" key="4">
    <source>
        <dbReference type="ARBA" id="ARBA00022801"/>
    </source>
</evidence>
<dbReference type="PANTHER" id="PTHR42061">
    <property type="entry name" value="ENDO-CHITOSANASE"/>
    <property type="match status" value="1"/>
</dbReference>
<keyword evidence="11" id="KW-1185">Reference proteome</keyword>
<dbReference type="SUPFAM" id="SSF47090">
    <property type="entry name" value="PGBD-like"/>
    <property type="match status" value="2"/>
</dbReference>
<evidence type="ECO:0000256" key="2">
    <source>
        <dbReference type="ARBA" id="ARBA00022525"/>
    </source>
</evidence>
<evidence type="ECO:0000256" key="5">
    <source>
        <dbReference type="ARBA" id="ARBA00023277"/>
    </source>
</evidence>
<dbReference type="Gene3D" id="1.10.101.10">
    <property type="entry name" value="PGBD-like superfamily/PGBD"/>
    <property type="match status" value="2"/>
</dbReference>
<organism evidence="10 11">
    <name type="scientific">Stackebrandtia endophytica</name>
    <dbReference type="NCBI Taxonomy" id="1496996"/>
    <lineage>
        <taxon>Bacteria</taxon>
        <taxon>Bacillati</taxon>
        <taxon>Actinomycetota</taxon>
        <taxon>Actinomycetes</taxon>
        <taxon>Glycomycetales</taxon>
        <taxon>Glycomycetaceae</taxon>
        <taxon>Stackebrandtia</taxon>
    </lineage>
</organism>
<feature type="domain" description="Peptidoglycan binding-like" evidence="9">
    <location>
        <begin position="249"/>
        <end position="305"/>
    </location>
</feature>
<evidence type="ECO:0000256" key="1">
    <source>
        <dbReference type="ARBA" id="ARBA00004613"/>
    </source>
</evidence>
<evidence type="ECO:0000313" key="11">
    <source>
        <dbReference type="Proteomes" id="UP000317043"/>
    </source>
</evidence>
<name>A0A543B2K9_9ACTN</name>
<keyword evidence="4 10" id="KW-0378">Hydrolase</keyword>
<dbReference type="InterPro" id="IPR002477">
    <property type="entry name" value="Peptidoglycan-bd-like"/>
</dbReference>
<keyword evidence="7" id="KW-0624">Polysaccharide degradation</keyword>
<evidence type="ECO:0000256" key="8">
    <source>
        <dbReference type="SAM" id="SignalP"/>
    </source>
</evidence>
<sequence length="379" mass="39086">MRRMWYVGVAAAATAAMTIGGLTAYADESAPTDAVIQQGPTADELRDAVAGCDTELTNGRYAQDVGGTADIPVCANGSAIHWKADFDVDCDGQRSSKCNENTDPWYQPQTAFTQSDGKYLNSATLPHIVVPGVSSRWNYKNSGIGGGTVAAVVYQDKVVYAVVGDVGPTAGIGEGSYALAEKLGINPDPRVGGVSGKVVDYILFPGVVASPIENHNEAIAEGEQAARNFLNGCGRYGYQSYPALGSGDTGTEVKSAQCLLGDLGFPIDEPTGTFDEATATAVSSFQADRGLPETGEIDAHTWTAMLSSGSTPLLSNGSSGSAVLRLQRALTAALGQSLGQDGLFGPNTTQAVKAYQTAADLDSDGIVGPATWAALQAGK</sequence>
<evidence type="ECO:0000259" key="9">
    <source>
        <dbReference type="Pfam" id="PF01471"/>
    </source>
</evidence>
<dbReference type="Proteomes" id="UP000317043">
    <property type="component" value="Unassembled WGS sequence"/>
</dbReference>
<proteinExistence type="predicted"/>
<feature type="signal peptide" evidence="8">
    <location>
        <begin position="1"/>
        <end position="26"/>
    </location>
</feature>
<dbReference type="AlphaFoldDB" id="A0A543B2K9"/>
<protein>
    <submittedName>
        <fullName evidence="10">Peptidoglycan hydrolase-like protein with peptidoglycan-binding domain</fullName>
    </submittedName>
</protein>
<feature type="domain" description="Peptidoglycan binding-like" evidence="9">
    <location>
        <begin position="319"/>
        <end position="375"/>
    </location>
</feature>
<dbReference type="GO" id="GO:0005576">
    <property type="term" value="C:extracellular region"/>
    <property type="evidence" value="ECO:0007669"/>
    <property type="project" value="UniProtKB-SubCell"/>
</dbReference>
<dbReference type="GO" id="GO:0000272">
    <property type="term" value="P:polysaccharide catabolic process"/>
    <property type="evidence" value="ECO:0007669"/>
    <property type="project" value="UniProtKB-KW"/>
</dbReference>
<dbReference type="Pfam" id="PF07335">
    <property type="entry name" value="Glyco_hydro_75"/>
    <property type="match status" value="1"/>
</dbReference>
<dbReference type="EMBL" id="VFOW01000001">
    <property type="protein sequence ID" value="TQL78980.1"/>
    <property type="molecule type" value="Genomic_DNA"/>
</dbReference>
<dbReference type="InterPro" id="IPR036365">
    <property type="entry name" value="PGBD-like_sf"/>
</dbReference>
<keyword evidence="6" id="KW-0326">Glycosidase</keyword>
<accession>A0A543B2K9</accession>
<evidence type="ECO:0000256" key="3">
    <source>
        <dbReference type="ARBA" id="ARBA00022729"/>
    </source>
</evidence>